<dbReference type="NCBIfam" id="TIGR02680">
    <property type="entry name" value="TIGR02680 family protein"/>
    <property type="match status" value="1"/>
</dbReference>
<dbReference type="InterPro" id="IPR013496">
    <property type="entry name" value="CHP02680"/>
</dbReference>
<feature type="compositionally biased region" description="Basic and acidic residues" evidence="2">
    <location>
        <begin position="457"/>
        <end position="470"/>
    </location>
</feature>
<evidence type="ECO:0000313" key="4">
    <source>
        <dbReference type="Proteomes" id="UP000238083"/>
    </source>
</evidence>
<dbReference type="Proteomes" id="UP000238083">
    <property type="component" value="Unassembled WGS sequence"/>
</dbReference>
<feature type="region of interest" description="Disordered" evidence="2">
    <location>
        <begin position="450"/>
        <end position="470"/>
    </location>
</feature>
<comment type="caution">
    <text evidence="3">The sequence shown here is derived from an EMBL/GenBank/DDBJ whole genome shotgun (WGS) entry which is preliminary data.</text>
</comment>
<keyword evidence="1" id="KW-0175">Coiled coil</keyword>
<proteinExistence type="predicted"/>
<accession>A0A2T0QWY7</accession>
<feature type="coiled-coil region" evidence="1">
    <location>
        <begin position="858"/>
        <end position="885"/>
    </location>
</feature>
<organism evidence="3 4">
    <name type="scientific">Kineococcus rhizosphaerae</name>
    <dbReference type="NCBI Taxonomy" id="559628"/>
    <lineage>
        <taxon>Bacteria</taxon>
        <taxon>Bacillati</taxon>
        <taxon>Actinomycetota</taxon>
        <taxon>Actinomycetes</taxon>
        <taxon>Kineosporiales</taxon>
        <taxon>Kineosporiaceae</taxon>
        <taxon>Kineococcus</taxon>
    </lineage>
</organism>
<dbReference type="AlphaFoldDB" id="A0A2T0QWY7"/>
<evidence type="ECO:0000256" key="1">
    <source>
        <dbReference type="SAM" id="Coils"/>
    </source>
</evidence>
<protein>
    <submittedName>
        <fullName evidence="3">Uncharacterized protein (TIGR02680 family)</fullName>
    </submittedName>
</protein>
<reference evidence="3 4" key="1">
    <citation type="submission" date="2018-03" db="EMBL/GenBank/DDBJ databases">
        <title>Genomic Encyclopedia of Archaeal and Bacterial Type Strains, Phase II (KMG-II): from individual species to whole genera.</title>
        <authorList>
            <person name="Goeker M."/>
        </authorList>
    </citation>
    <scope>NUCLEOTIDE SEQUENCE [LARGE SCALE GENOMIC DNA]</scope>
    <source>
        <strain evidence="3 4">DSM 19711</strain>
    </source>
</reference>
<keyword evidence="4" id="KW-1185">Reference proteome</keyword>
<evidence type="ECO:0000313" key="3">
    <source>
        <dbReference type="EMBL" id="PRY10232.1"/>
    </source>
</evidence>
<feature type="region of interest" description="Disordered" evidence="2">
    <location>
        <begin position="321"/>
        <end position="373"/>
    </location>
</feature>
<feature type="compositionally biased region" description="Basic and acidic residues" evidence="2">
    <location>
        <begin position="357"/>
        <end position="373"/>
    </location>
</feature>
<evidence type="ECO:0000256" key="2">
    <source>
        <dbReference type="SAM" id="MobiDB-lite"/>
    </source>
</evidence>
<name>A0A2T0QWY7_9ACTN</name>
<gene>
    <name evidence="3" type="ORF">CLV37_1176</name>
</gene>
<feature type="region of interest" description="Disordered" evidence="2">
    <location>
        <begin position="1138"/>
        <end position="1162"/>
    </location>
</feature>
<dbReference type="EMBL" id="PVZF01000017">
    <property type="protein sequence ID" value="PRY10232.1"/>
    <property type="molecule type" value="Genomic_DNA"/>
</dbReference>
<sequence>MNSLPHPGRTRWQPLRVGLVDFYHYDVEEFWFHDGRLLLRGNNGAGKSKVLALTLPFLLDGDLSAHRVEPDGDPKKRMEWNLLLDGAHATSERTGYTWLELGRRTPEGLEEFRTLGCGMKAVSGRGIARRWFFSTTARLGEGLSLVDRTGTALTRERLIDVLGATGSVHDSRRAYRRHVDETFFRFGEDRYGALVDLLVQLRRPQLTKRPDEAALSAALTEALPPLDQQVLVDVAEAFRSLEDDRRELAAVEEAQEAAAAFLTHYRRYARAAVKRRTGDVRRAQSRYEAVGRDLARADRDHDSAEQRLAAAVTALTDARQRQAQLSAERTTLAGDPRLSSLDEARTSADLTGAAARDATDNHRRARERADRARAVRTDRDDALRAARDGFDATLQRLTEVAGSAGTALPAPPDPGTTEATSFVTSVRDAAARRRREAVHVRDLLQALADARTRRRARQADSDRAREDADRVAERSADAAHALTGAIGAHLVAAADVLDHTGELRLDDVQGVLEDLRSWAPTVEGPSPLQTAADAAVTRIAHELAAARSEAAARRRDLATRAQDLRAERGRLLAGEDAAPSTAATRTADRAGRAGAPLWRVVDFAPDVPAQERAGLEAALEASGLLDAWLFPDAAPAAPPGDAVVGRGDPFPGPSLADVLVPAVDRTDPAADALSDDAVRAALAGIARDGSGHASTVRLDGTFALGVLAGRWTKPAAQFISRSARDAARRARLAALDVELDEVVRAERGQQEQLAVLDERAEALDAERRRLPDDSAVRTAHARRASLAADALRAAAAVEETAAALVTAGAAVEDADTRVRDEAAQLHLEPDGAAVEAVAAAVGGLETGVEHLRLRWEVVTRAVRDLQRAEDDLDDATTDAADAERLRRERELAWTVTRTRLETLQRSIGAEVDDVQHRLAEVTAELGRTVDAIGAAEDARSAADRALGEVVGRRTQLRADLGSVEAERDAAVADLREFAASGIVAVTGAGLDVPDPSTPWAPTPAVAFARDADKAITEDVGDKEWQRFQDAVTTEVKNLTDTLVRRGNTASWSLVADVIVVDVRYAGRATTVHDLRADLDADAGERRRLLDAREREVLENHLVAEVASELQELITGAERQVADVNAELDRRPLSTGMPAADAVATRARRTGRVGGGPASPAAAERGRVVAAGPLRRRRVPAAADPGRAAGRFRRDVAGAPHGGARLPQLAPVHRAAAAGRALAPLGRAGVRR</sequence>